<dbReference type="OrthoDB" id="10441252at2759"/>
<evidence type="ECO:0000313" key="4">
    <source>
        <dbReference type="WBParaSite" id="ASIM_0002068901-mRNA-1"/>
    </source>
</evidence>
<gene>
    <name evidence="2" type="ORF">ASIM_LOCUS20068</name>
</gene>
<dbReference type="EMBL" id="UYRR01038617">
    <property type="protein sequence ID" value="VDK74059.1"/>
    <property type="molecule type" value="Genomic_DNA"/>
</dbReference>
<name>A0A0M3KI70_ANISI</name>
<protein>
    <submittedName>
        <fullName evidence="4">Ovate family protein</fullName>
    </submittedName>
</protein>
<feature type="region of interest" description="Disordered" evidence="1">
    <location>
        <begin position="1"/>
        <end position="24"/>
    </location>
</feature>
<accession>A0A0M3KI70</accession>
<dbReference type="AlphaFoldDB" id="A0A0M3KI70"/>
<organism evidence="4">
    <name type="scientific">Anisakis simplex</name>
    <name type="common">Herring worm</name>
    <dbReference type="NCBI Taxonomy" id="6269"/>
    <lineage>
        <taxon>Eukaryota</taxon>
        <taxon>Metazoa</taxon>
        <taxon>Ecdysozoa</taxon>
        <taxon>Nematoda</taxon>
        <taxon>Chromadorea</taxon>
        <taxon>Rhabditida</taxon>
        <taxon>Spirurina</taxon>
        <taxon>Ascaridomorpha</taxon>
        <taxon>Ascaridoidea</taxon>
        <taxon>Anisakidae</taxon>
        <taxon>Anisakis</taxon>
        <taxon>Anisakis simplex complex</taxon>
    </lineage>
</organism>
<dbReference type="WBParaSite" id="ASIM_0002068901-mRNA-1">
    <property type="protein sequence ID" value="ASIM_0002068901-mRNA-1"/>
    <property type="gene ID" value="ASIM_0002068901"/>
</dbReference>
<evidence type="ECO:0000313" key="2">
    <source>
        <dbReference type="EMBL" id="VDK74059.1"/>
    </source>
</evidence>
<reference evidence="4" key="1">
    <citation type="submission" date="2017-02" db="UniProtKB">
        <authorList>
            <consortium name="WormBaseParasite"/>
        </authorList>
    </citation>
    <scope>IDENTIFICATION</scope>
</reference>
<dbReference type="Proteomes" id="UP000267096">
    <property type="component" value="Unassembled WGS sequence"/>
</dbReference>
<proteinExistence type="predicted"/>
<reference evidence="2 3" key="2">
    <citation type="submission" date="2018-11" db="EMBL/GenBank/DDBJ databases">
        <authorList>
            <consortium name="Pathogen Informatics"/>
        </authorList>
    </citation>
    <scope>NUCLEOTIDE SEQUENCE [LARGE SCALE GENOMIC DNA]</scope>
</reference>
<sequence length="119" mass="13304">MSFSTSDSESVSNPSPNTSASQATNGDVSLFSLLAWDICKRPFREDDLNSGSKRKQKTNSELISEVRMKAMEESVKFMSDMPQVYMLCNVSNKTELENIWKLANLDQPGWICSNSIAVK</sequence>
<keyword evidence="3" id="KW-1185">Reference proteome</keyword>
<evidence type="ECO:0000256" key="1">
    <source>
        <dbReference type="SAM" id="MobiDB-lite"/>
    </source>
</evidence>
<evidence type="ECO:0000313" key="3">
    <source>
        <dbReference type="Proteomes" id="UP000267096"/>
    </source>
</evidence>